<reference evidence="1 2" key="1">
    <citation type="submission" date="2021-09" db="EMBL/GenBank/DDBJ databases">
        <title>WGS of Mycoplasma sp. Zaradi2 strains.</title>
        <authorList>
            <person name="Spergser J."/>
        </authorList>
    </citation>
    <scope>NUCLEOTIDE SEQUENCE [LARGE SCALE GENOMIC DNA]</scope>
    <source>
        <strain evidence="1 2">1331</strain>
    </source>
</reference>
<dbReference type="EMBL" id="JAIQBY010000048">
    <property type="protein sequence ID" value="MBZ4195688.1"/>
    <property type="molecule type" value="Genomic_DNA"/>
</dbReference>
<evidence type="ECO:0000313" key="2">
    <source>
        <dbReference type="Proteomes" id="UP000772186"/>
    </source>
</evidence>
<gene>
    <name evidence="1" type="ORF">LAD73_03100</name>
</gene>
<accession>A0A953T414</accession>
<organism evidence="1 2">
    <name type="scientific">Mycoplasma tauri</name>
    <dbReference type="NCBI Taxonomy" id="547987"/>
    <lineage>
        <taxon>Bacteria</taxon>
        <taxon>Bacillati</taxon>
        <taxon>Mycoplasmatota</taxon>
        <taxon>Mollicutes</taxon>
        <taxon>Mycoplasmataceae</taxon>
        <taxon>Mycoplasma</taxon>
    </lineage>
</organism>
<name>A0A953T414_9MOLU</name>
<proteinExistence type="predicted"/>
<evidence type="ECO:0000313" key="1">
    <source>
        <dbReference type="EMBL" id="MBZ4195688.1"/>
    </source>
</evidence>
<keyword evidence="2" id="KW-1185">Reference proteome</keyword>
<feature type="non-terminal residue" evidence="1">
    <location>
        <position position="467"/>
    </location>
</feature>
<dbReference type="Proteomes" id="UP000772186">
    <property type="component" value="Unassembled WGS sequence"/>
</dbReference>
<dbReference type="AlphaFoldDB" id="A0A953T414"/>
<comment type="caution">
    <text evidence="1">The sequence shown here is derived from an EMBL/GenBank/DDBJ whole genome shotgun (WGS) entry which is preliminary data.</text>
</comment>
<protein>
    <submittedName>
        <fullName evidence="1">Uncharacterized protein</fullName>
    </submittedName>
</protein>
<dbReference type="NCBIfam" id="NF045976">
    <property type="entry name" value="MAG1360_fam"/>
    <property type="match status" value="1"/>
</dbReference>
<sequence length="467" mass="56114">MAKNIRNQVLSIDECFYKTNNNENIVDIKKVKILKNESVIFLVNDNSLSLFNNNFWKILKSNSNQLISCFNNAPKTNFKKYVKGKKSLEKINFFNIKNINQKGKKSCLLEYFSQINTSLTVEKSKIDIILKTLRRYEFAIKTNMYKIIQTKINHFYNYFQNLDNYLFLSIHKIHNFIKEKKYKLAYEEVLLLKKEQEKIITLIIKLIININIKFNNHFNFLKDVIVNNIDYSGDNKLILLESQYNFVKKFANANMFDIKKGLIIRDKTNAIRILEDMLKKIKNDAIEELKYLINKYKHKMHNDKERANLFEKSSPQYRFLIKKTEVEKHIYKLLTNNFKKLQFLSVEEIHDLGKNLNYELKYFINNNLSSFHYNQKSFNIPDIRFEISENFTFNIESYITSSEQTEKNILKNIRKNKEIIAKTKEKFYKVNDDYKFDVLIKDLKTEINQQKSRIEWRKKLEKNKHDI</sequence>
<dbReference type="RefSeq" id="WP_373422764.1">
    <property type="nucleotide sequence ID" value="NZ_JAIQBY010000048.1"/>
</dbReference>